<evidence type="ECO:0000313" key="1">
    <source>
        <dbReference type="EMBL" id="CAI4034194.1"/>
    </source>
</evidence>
<organism evidence="1 2">
    <name type="scientific">Nitrospira tepida</name>
    <dbReference type="NCBI Taxonomy" id="2973512"/>
    <lineage>
        <taxon>Bacteria</taxon>
        <taxon>Pseudomonadati</taxon>
        <taxon>Nitrospirota</taxon>
        <taxon>Nitrospiria</taxon>
        <taxon>Nitrospirales</taxon>
        <taxon>Nitrospiraceae</taxon>
        <taxon>Nitrospira</taxon>
    </lineage>
</organism>
<dbReference type="InterPro" id="IPR029063">
    <property type="entry name" value="SAM-dependent_MTases_sf"/>
</dbReference>
<dbReference type="Gene3D" id="3.40.50.150">
    <property type="entry name" value="Vaccinia Virus protein VP39"/>
    <property type="match status" value="1"/>
</dbReference>
<reference evidence="1" key="1">
    <citation type="submission" date="2022-10" db="EMBL/GenBank/DDBJ databases">
        <authorList>
            <person name="Koch H."/>
        </authorList>
    </citation>
    <scope>NUCLEOTIDE SEQUENCE</scope>
    <source>
        <strain evidence="1">DNF</strain>
    </source>
</reference>
<proteinExistence type="predicted"/>
<accession>A0AA86N3Z2</accession>
<protein>
    <submittedName>
        <fullName evidence="1">Uncharacterized protein</fullName>
    </submittedName>
</protein>
<gene>
    <name evidence="1" type="ORF">DNFV4_04638</name>
</gene>
<evidence type="ECO:0000313" key="2">
    <source>
        <dbReference type="Proteomes" id="UP001179121"/>
    </source>
</evidence>
<sequence length="279" mass="31754">MSVSLPLWRNRLSMEPPFRFLTRALLKILPISVRARELWGISSRPGYLLGLLNGADLARYQGIPEICALEFGVAGGQGLIALQAEAEAVEQETGVRIKVYGFDRGTGLPDTTNDYRDHPDYWKPGDFPMDEHLLRSKLQHRTQLILGDVEATTQQFVEHIQDCPIGFISFDLDLYSSTTHAFTVLSHPKKRMLRQVPLYFDDVVESFVSHRFAGELLAIDEFNERNQTVKIDQWRGVKCGRPFPGEAYLDKMYIAYDLDAISSARLEREARRLPLEGLL</sequence>
<dbReference type="Proteomes" id="UP001179121">
    <property type="component" value="Chromosome"/>
</dbReference>
<dbReference type="KEGG" id="nti:DNFV4_04638"/>
<dbReference type="AlphaFoldDB" id="A0AA86N3Z2"/>
<keyword evidence="2" id="KW-1185">Reference proteome</keyword>
<name>A0AA86N3Z2_9BACT</name>
<dbReference type="EMBL" id="OX365700">
    <property type="protein sequence ID" value="CAI4034194.1"/>
    <property type="molecule type" value="Genomic_DNA"/>
</dbReference>